<keyword evidence="1" id="KW-0472">Membrane</keyword>
<keyword evidence="3" id="KW-1185">Reference proteome</keyword>
<evidence type="ECO:0000256" key="1">
    <source>
        <dbReference type="SAM" id="Phobius"/>
    </source>
</evidence>
<proteinExistence type="predicted"/>
<reference evidence="2 3" key="2">
    <citation type="submission" date="2020-03" db="EMBL/GenBank/DDBJ databases">
        <authorList>
            <person name="Ichikawa N."/>
            <person name="Kimura A."/>
            <person name="Kitahashi Y."/>
            <person name="Uohara A."/>
        </authorList>
    </citation>
    <scope>NUCLEOTIDE SEQUENCE [LARGE SCALE GENOMIC DNA]</scope>
    <source>
        <strain evidence="2 3">NBRC 108639</strain>
    </source>
</reference>
<dbReference type="AlphaFoldDB" id="A0A6V8JUD1"/>
<reference evidence="2 3" key="1">
    <citation type="submission" date="2020-03" db="EMBL/GenBank/DDBJ databases">
        <title>Whole genome shotgun sequence of Phytohabitans houttuyneae NBRC 108639.</title>
        <authorList>
            <person name="Komaki H."/>
            <person name="Tamura T."/>
        </authorList>
    </citation>
    <scope>NUCLEOTIDE SEQUENCE [LARGE SCALE GENOMIC DNA]</scope>
    <source>
        <strain evidence="2 3">NBRC 108639</strain>
    </source>
</reference>
<keyword evidence="1" id="KW-0812">Transmembrane</keyword>
<protein>
    <submittedName>
        <fullName evidence="2">Uncharacterized protein</fullName>
    </submittedName>
</protein>
<organism evidence="2 3">
    <name type="scientific">Phytohabitans houttuyneae</name>
    <dbReference type="NCBI Taxonomy" id="1076126"/>
    <lineage>
        <taxon>Bacteria</taxon>
        <taxon>Bacillati</taxon>
        <taxon>Actinomycetota</taxon>
        <taxon>Actinomycetes</taxon>
        <taxon>Micromonosporales</taxon>
        <taxon>Micromonosporaceae</taxon>
    </lineage>
</organism>
<keyword evidence="1" id="KW-1133">Transmembrane helix</keyword>
<comment type="caution">
    <text evidence="2">The sequence shown here is derived from an EMBL/GenBank/DDBJ whole genome shotgun (WGS) entry which is preliminary data.</text>
</comment>
<name>A0A6V8JUD1_9ACTN</name>
<gene>
    <name evidence="2" type="ORF">Phou_003720</name>
</gene>
<feature type="transmembrane region" description="Helical" evidence="1">
    <location>
        <begin position="61"/>
        <end position="84"/>
    </location>
</feature>
<evidence type="ECO:0000313" key="3">
    <source>
        <dbReference type="Proteomes" id="UP000482800"/>
    </source>
</evidence>
<dbReference type="EMBL" id="BLPF01000001">
    <property type="protein sequence ID" value="GFJ76192.1"/>
    <property type="molecule type" value="Genomic_DNA"/>
</dbReference>
<dbReference type="Proteomes" id="UP000482800">
    <property type="component" value="Unassembled WGS sequence"/>
</dbReference>
<feature type="transmembrane region" description="Helical" evidence="1">
    <location>
        <begin position="20"/>
        <end position="49"/>
    </location>
</feature>
<accession>A0A6V8JUD1</accession>
<sequence length="256" mass="27125">MPAVDTIARVKAVREYLTGLGLALLTILAVVVVAGVPAIGFFAVAFYFADNPLIAWVAGSVGRVLLVATVLVVTFLLFAGLLGLRMTARLFFVHDKRAIAAREELRARFQAEVDAAATVPVAPGQGVLRLIPVRPEWWHDPAFGEETTAVVTVGGAEHPLATWEPVDVAVSSGDTEVVAWLCRLDGGGGRRVSHTVTVPVGGIATLVYRPSSLPELAGKLEPLDHEPLGDISMFRLMLGAVALIATTYAVWQLATG</sequence>
<evidence type="ECO:0000313" key="2">
    <source>
        <dbReference type="EMBL" id="GFJ76192.1"/>
    </source>
</evidence>
<feature type="transmembrane region" description="Helical" evidence="1">
    <location>
        <begin position="236"/>
        <end position="254"/>
    </location>
</feature>